<feature type="compositionally biased region" description="Polar residues" evidence="1">
    <location>
        <begin position="120"/>
        <end position="135"/>
    </location>
</feature>
<evidence type="ECO:0000313" key="2">
    <source>
        <dbReference type="EMBL" id="CAD8211576.1"/>
    </source>
</evidence>
<dbReference type="OrthoDB" id="289619at2759"/>
<sequence>MSTVLPILIPKSKNILLLKDDIGKPKPTTRNLPNDSFRYGKQSKRDPIQIQFSTLECGNEISSFMRRNHRVQKSDITLMTHGIKNKPQTPLDKVLKYQYATEAKEQLDKIYQKRMKTEPRTQSFNQNRSFSLRQQHNTKKEQKKMFKLQQFQDIKSKIFQQIPQFMLHL</sequence>
<protein>
    <submittedName>
        <fullName evidence="2">Uncharacterized protein</fullName>
    </submittedName>
</protein>
<reference evidence="2" key="1">
    <citation type="submission" date="2021-01" db="EMBL/GenBank/DDBJ databases">
        <authorList>
            <consortium name="Genoscope - CEA"/>
            <person name="William W."/>
        </authorList>
    </citation>
    <scope>NUCLEOTIDE SEQUENCE</scope>
</reference>
<comment type="caution">
    <text evidence="2">The sequence shown here is derived from an EMBL/GenBank/DDBJ whole genome shotgun (WGS) entry which is preliminary data.</text>
</comment>
<keyword evidence="3" id="KW-1185">Reference proteome</keyword>
<dbReference type="EMBL" id="CAJJDO010000164">
    <property type="protein sequence ID" value="CAD8211576.1"/>
    <property type="molecule type" value="Genomic_DNA"/>
</dbReference>
<dbReference type="PANTHER" id="PTHR28617:SF1">
    <property type="entry name" value="CILIA- AND FLAGELLA-ASSOCIATED PROTEIN 77"/>
    <property type="match status" value="1"/>
</dbReference>
<dbReference type="Proteomes" id="UP000689195">
    <property type="component" value="Unassembled WGS sequence"/>
</dbReference>
<organism evidence="2 3">
    <name type="scientific">Paramecium pentaurelia</name>
    <dbReference type="NCBI Taxonomy" id="43138"/>
    <lineage>
        <taxon>Eukaryota</taxon>
        <taxon>Sar</taxon>
        <taxon>Alveolata</taxon>
        <taxon>Ciliophora</taxon>
        <taxon>Intramacronucleata</taxon>
        <taxon>Oligohymenophorea</taxon>
        <taxon>Peniculida</taxon>
        <taxon>Parameciidae</taxon>
        <taxon>Paramecium</taxon>
    </lineage>
</organism>
<accession>A0A8S1YAS6</accession>
<evidence type="ECO:0000256" key="1">
    <source>
        <dbReference type="SAM" id="MobiDB-lite"/>
    </source>
</evidence>
<dbReference type="InterPro" id="IPR029147">
    <property type="entry name" value="CFAP77"/>
</dbReference>
<dbReference type="AlphaFoldDB" id="A0A8S1YAS6"/>
<proteinExistence type="predicted"/>
<feature type="region of interest" description="Disordered" evidence="1">
    <location>
        <begin position="117"/>
        <end position="142"/>
    </location>
</feature>
<dbReference type="PANTHER" id="PTHR28617">
    <property type="entry name" value="CILIA- AND FLAGELLA-ASSOCIATED PROTEIN 77"/>
    <property type="match status" value="1"/>
</dbReference>
<evidence type="ECO:0000313" key="3">
    <source>
        <dbReference type="Proteomes" id="UP000689195"/>
    </source>
</evidence>
<gene>
    <name evidence="2" type="ORF">PPENT_87.1.T1640048</name>
</gene>
<dbReference type="Pfam" id="PF14825">
    <property type="entry name" value="CFAP77"/>
    <property type="match status" value="2"/>
</dbReference>
<name>A0A8S1YAS6_9CILI</name>